<dbReference type="SMART" id="SM00829">
    <property type="entry name" value="PKS_ER"/>
    <property type="match status" value="1"/>
</dbReference>
<dbReference type="PANTHER" id="PTHR48106">
    <property type="entry name" value="QUINONE OXIDOREDUCTASE PIG3-RELATED"/>
    <property type="match status" value="1"/>
</dbReference>
<dbReference type="FunFam" id="3.40.50.720:FF:000053">
    <property type="entry name" value="Quinone oxidoreductase 1"/>
    <property type="match status" value="1"/>
</dbReference>
<protein>
    <recommendedName>
        <fullName evidence="4">Probable quinone oxidoreductase</fullName>
    </recommendedName>
    <alternativeName>
        <fullName evidence="3">NADPH:quinone reductase</fullName>
    </alternativeName>
</protein>
<evidence type="ECO:0000256" key="1">
    <source>
        <dbReference type="ARBA" id="ARBA00022857"/>
    </source>
</evidence>
<reference evidence="6 7" key="1">
    <citation type="submission" date="2016-03" db="EMBL/GenBank/DDBJ databases">
        <title>Comparative genomics of Pseudogymnoascus destructans, the fungus causing white-nose syndrome of bats.</title>
        <authorList>
            <person name="Palmer J.M."/>
            <person name="Drees K.P."/>
            <person name="Foster J.T."/>
            <person name="Lindner D.L."/>
        </authorList>
    </citation>
    <scope>NUCLEOTIDE SEQUENCE [LARGE SCALE GENOMIC DNA]</scope>
    <source>
        <strain evidence="6 7">UAMH 10579</strain>
    </source>
</reference>
<dbReference type="InterPro" id="IPR013149">
    <property type="entry name" value="ADH-like_C"/>
</dbReference>
<dbReference type="InterPro" id="IPR002364">
    <property type="entry name" value="Quin_OxRdtase/zeta-crystal_CS"/>
</dbReference>
<dbReference type="GO" id="GO:0035925">
    <property type="term" value="F:mRNA 3'-UTR AU-rich region binding"/>
    <property type="evidence" value="ECO:0007669"/>
    <property type="project" value="TreeGrafter"/>
</dbReference>
<keyword evidence="7" id="KW-1185">Reference proteome</keyword>
<dbReference type="GO" id="GO:0003960">
    <property type="term" value="F:quinone reductase (NADPH) activity"/>
    <property type="evidence" value="ECO:0007669"/>
    <property type="project" value="InterPro"/>
</dbReference>
<dbReference type="GO" id="GO:0008270">
    <property type="term" value="F:zinc ion binding"/>
    <property type="evidence" value="ECO:0007669"/>
    <property type="project" value="InterPro"/>
</dbReference>
<dbReference type="RefSeq" id="XP_018126306.2">
    <property type="nucleotide sequence ID" value="XM_018279061.2"/>
</dbReference>
<evidence type="ECO:0000313" key="7">
    <source>
        <dbReference type="Proteomes" id="UP000091956"/>
    </source>
</evidence>
<evidence type="ECO:0000256" key="4">
    <source>
        <dbReference type="ARBA" id="ARBA00070796"/>
    </source>
</evidence>
<dbReference type="SUPFAM" id="SSF50129">
    <property type="entry name" value="GroES-like"/>
    <property type="match status" value="1"/>
</dbReference>
<accession>A0A1B8G9R0</accession>
<dbReference type="PANTHER" id="PTHR48106:SF13">
    <property type="entry name" value="QUINONE OXIDOREDUCTASE-RELATED"/>
    <property type="match status" value="1"/>
</dbReference>
<evidence type="ECO:0000256" key="3">
    <source>
        <dbReference type="ARBA" id="ARBA00043088"/>
    </source>
</evidence>
<sequence length="333" mass="35618">MSPLPSTMKSVVLSGLGGHEMLKYSETQPLPELNEGEVLVKNTFAGINFVDIYYRTGVYPSKSLPDIIGNEAAGTIVAIREPNLLGFKIGDRVAWMGRGGYAEYTAVNHGACVKIPSEVSDRDAASVLLMGMTALSLVKKAYAVQKGQTVLVHAAAGGVGLLMCQILKDIGAIVIGTAGSPEKCALAKEHGATHVIDYRASSGAGWVEQVKEITNGEGVDVVYDSVGKDTWEGSMDVAKRNGKVVFTGVASGPIPDTLMQRLGEKNVSVMRSSLKNMIATRPEFEFYATSALDHIKNGKIKVKIHDVYSLSNVPRAHEELEGRNTTGKLLVKL</sequence>
<dbReference type="EMBL" id="KV460265">
    <property type="protein sequence ID" value="OBT92573.2"/>
    <property type="molecule type" value="Genomic_DNA"/>
</dbReference>
<evidence type="ECO:0000259" key="5">
    <source>
        <dbReference type="SMART" id="SM00829"/>
    </source>
</evidence>
<gene>
    <name evidence="6" type="primary">ZTA1_2</name>
    <name evidence="6" type="ORF">VE01_09649</name>
</gene>
<keyword evidence="1" id="KW-0521">NADP</keyword>
<keyword evidence="2" id="KW-0560">Oxidoreductase</keyword>
<dbReference type="CDD" id="cd05286">
    <property type="entry name" value="QOR2"/>
    <property type="match status" value="1"/>
</dbReference>
<dbReference type="STRING" id="342668.A0A1B8G9R0"/>
<dbReference type="Proteomes" id="UP000091956">
    <property type="component" value="Unassembled WGS sequence"/>
</dbReference>
<dbReference type="Pfam" id="PF08240">
    <property type="entry name" value="ADH_N"/>
    <property type="match status" value="1"/>
</dbReference>
<dbReference type="InterPro" id="IPR020843">
    <property type="entry name" value="ER"/>
</dbReference>
<dbReference type="AlphaFoldDB" id="A0A1B8G9R0"/>
<dbReference type="InterPro" id="IPR036291">
    <property type="entry name" value="NAD(P)-bd_dom_sf"/>
</dbReference>
<dbReference type="InterPro" id="IPR013154">
    <property type="entry name" value="ADH-like_N"/>
</dbReference>
<dbReference type="Pfam" id="PF00107">
    <property type="entry name" value="ADH_zinc_N"/>
    <property type="match status" value="1"/>
</dbReference>
<name>A0A1B8G9R0_9PEZI</name>
<feature type="domain" description="Enoyl reductase (ER)" evidence="5">
    <location>
        <begin position="17"/>
        <end position="331"/>
    </location>
</feature>
<reference evidence="7" key="2">
    <citation type="journal article" date="2018" name="Nat. Commun.">
        <title>Extreme sensitivity to ultraviolet light in the fungal pathogen causing white-nose syndrome of bats.</title>
        <authorList>
            <person name="Palmer J.M."/>
            <person name="Drees K.P."/>
            <person name="Foster J.T."/>
            <person name="Lindner D.L."/>
        </authorList>
    </citation>
    <scope>NUCLEOTIDE SEQUENCE [LARGE SCALE GENOMIC DNA]</scope>
    <source>
        <strain evidence="7">UAMH 10579</strain>
    </source>
</reference>
<dbReference type="GeneID" id="28843035"/>
<organism evidence="6 7">
    <name type="scientific">Pseudogymnoascus verrucosus</name>
    <dbReference type="NCBI Taxonomy" id="342668"/>
    <lineage>
        <taxon>Eukaryota</taxon>
        <taxon>Fungi</taxon>
        <taxon>Dikarya</taxon>
        <taxon>Ascomycota</taxon>
        <taxon>Pezizomycotina</taxon>
        <taxon>Leotiomycetes</taxon>
        <taxon>Thelebolales</taxon>
        <taxon>Thelebolaceae</taxon>
        <taxon>Pseudogymnoascus</taxon>
    </lineage>
</organism>
<dbReference type="InterPro" id="IPR047618">
    <property type="entry name" value="QOR-like"/>
</dbReference>
<dbReference type="InterPro" id="IPR011032">
    <property type="entry name" value="GroES-like_sf"/>
</dbReference>
<evidence type="ECO:0000313" key="6">
    <source>
        <dbReference type="EMBL" id="OBT92573.2"/>
    </source>
</evidence>
<dbReference type="PROSITE" id="PS01162">
    <property type="entry name" value="QOR_ZETA_CRYSTAL"/>
    <property type="match status" value="1"/>
</dbReference>
<dbReference type="GO" id="GO:0070402">
    <property type="term" value="F:NADPH binding"/>
    <property type="evidence" value="ECO:0007669"/>
    <property type="project" value="TreeGrafter"/>
</dbReference>
<dbReference type="Gene3D" id="3.40.50.720">
    <property type="entry name" value="NAD(P)-binding Rossmann-like Domain"/>
    <property type="match status" value="1"/>
</dbReference>
<dbReference type="Gene3D" id="3.90.180.10">
    <property type="entry name" value="Medium-chain alcohol dehydrogenases, catalytic domain"/>
    <property type="match status" value="1"/>
</dbReference>
<proteinExistence type="predicted"/>
<evidence type="ECO:0000256" key="2">
    <source>
        <dbReference type="ARBA" id="ARBA00023002"/>
    </source>
</evidence>
<dbReference type="GO" id="GO:0005829">
    <property type="term" value="C:cytosol"/>
    <property type="evidence" value="ECO:0007669"/>
    <property type="project" value="TreeGrafter"/>
</dbReference>
<dbReference type="SUPFAM" id="SSF51735">
    <property type="entry name" value="NAD(P)-binding Rossmann-fold domains"/>
    <property type="match status" value="1"/>
</dbReference>